<dbReference type="AlphaFoldDB" id="A0A4Y2SBJ0"/>
<dbReference type="Proteomes" id="UP000499080">
    <property type="component" value="Unassembled WGS sequence"/>
</dbReference>
<sequence length="102" mass="11326">MPEARTPTQNISDPYSVRGSRLGNLHEAASACQQYYLQIISDCTFSEILSCSATLCLQTRAGKIVPTALTRFARMSSTSRKSVIDTQSLNRDLFLRTGCYKI</sequence>
<accession>A0A4Y2SBJ0</accession>
<evidence type="ECO:0000313" key="2">
    <source>
        <dbReference type="Proteomes" id="UP000499080"/>
    </source>
</evidence>
<comment type="caution">
    <text evidence="1">The sequence shown here is derived from an EMBL/GenBank/DDBJ whole genome shotgun (WGS) entry which is preliminary data.</text>
</comment>
<gene>
    <name evidence="1" type="ORF">AVEN_272775_1</name>
</gene>
<organism evidence="1 2">
    <name type="scientific">Araneus ventricosus</name>
    <name type="common">Orbweaver spider</name>
    <name type="synonym">Epeira ventricosa</name>
    <dbReference type="NCBI Taxonomy" id="182803"/>
    <lineage>
        <taxon>Eukaryota</taxon>
        <taxon>Metazoa</taxon>
        <taxon>Ecdysozoa</taxon>
        <taxon>Arthropoda</taxon>
        <taxon>Chelicerata</taxon>
        <taxon>Arachnida</taxon>
        <taxon>Araneae</taxon>
        <taxon>Araneomorphae</taxon>
        <taxon>Entelegynae</taxon>
        <taxon>Araneoidea</taxon>
        <taxon>Araneidae</taxon>
        <taxon>Araneus</taxon>
    </lineage>
</organism>
<keyword evidence="2" id="KW-1185">Reference proteome</keyword>
<name>A0A4Y2SBJ0_ARAVE</name>
<evidence type="ECO:0000313" key="1">
    <source>
        <dbReference type="EMBL" id="GBN85582.1"/>
    </source>
</evidence>
<proteinExistence type="predicted"/>
<reference evidence="1 2" key="1">
    <citation type="journal article" date="2019" name="Sci. Rep.">
        <title>Orb-weaving spider Araneus ventricosus genome elucidates the spidroin gene catalogue.</title>
        <authorList>
            <person name="Kono N."/>
            <person name="Nakamura H."/>
            <person name="Ohtoshi R."/>
            <person name="Moran D.A.P."/>
            <person name="Shinohara A."/>
            <person name="Yoshida Y."/>
            <person name="Fujiwara M."/>
            <person name="Mori M."/>
            <person name="Tomita M."/>
            <person name="Arakawa K."/>
        </authorList>
    </citation>
    <scope>NUCLEOTIDE SEQUENCE [LARGE SCALE GENOMIC DNA]</scope>
</reference>
<protein>
    <submittedName>
        <fullName evidence="1">Uncharacterized protein</fullName>
    </submittedName>
</protein>
<dbReference type="EMBL" id="BGPR01020847">
    <property type="protein sequence ID" value="GBN85582.1"/>
    <property type="molecule type" value="Genomic_DNA"/>
</dbReference>